<dbReference type="Proteomes" id="UP000826195">
    <property type="component" value="Unassembled WGS sequence"/>
</dbReference>
<dbReference type="AlphaFoldDB" id="A0AAV7IHV7"/>
<comment type="caution">
    <text evidence="1">The sequence shown here is derived from an EMBL/GenBank/DDBJ whole genome shotgun (WGS) entry which is preliminary data.</text>
</comment>
<evidence type="ECO:0000313" key="2">
    <source>
        <dbReference type="Proteomes" id="UP000826195"/>
    </source>
</evidence>
<evidence type="ECO:0000313" key="1">
    <source>
        <dbReference type="EMBL" id="KAH0553653.1"/>
    </source>
</evidence>
<sequence>MAVDWTGVAKTKPVPALGSAVGELHLCLWSLVCKAKPKGREERGEERNLESKAFSRAYPEANRLQESPRVFLPTRLLQPESAELVGIKASKNLTVLYFIKPTLTWLSVGDTDYDTHTRTRFR</sequence>
<proteinExistence type="predicted"/>
<reference evidence="1 2" key="1">
    <citation type="journal article" date="2021" name="J. Hered.">
        <title>A chromosome-level genome assembly of the parasitoid wasp, Cotesia glomerata (Hymenoptera: Braconidae).</title>
        <authorList>
            <person name="Pinto B.J."/>
            <person name="Weis J.J."/>
            <person name="Gamble T."/>
            <person name="Ode P.J."/>
            <person name="Paul R."/>
            <person name="Zaspel J.M."/>
        </authorList>
    </citation>
    <scope>NUCLEOTIDE SEQUENCE [LARGE SCALE GENOMIC DNA]</scope>
    <source>
        <strain evidence="1">CgM1</strain>
    </source>
</reference>
<gene>
    <name evidence="1" type="ORF">KQX54_003178</name>
</gene>
<name>A0AAV7IHV7_COTGL</name>
<accession>A0AAV7IHV7</accession>
<keyword evidence="2" id="KW-1185">Reference proteome</keyword>
<dbReference type="EMBL" id="JAHXZJ010001119">
    <property type="protein sequence ID" value="KAH0553653.1"/>
    <property type="molecule type" value="Genomic_DNA"/>
</dbReference>
<protein>
    <submittedName>
        <fullName evidence="1">Uncharacterized protein</fullName>
    </submittedName>
</protein>
<organism evidence="1 2">
    <name type="scientific">Cotesia glomerata</name>
    <name type="common">Lepidopteran parasitic wasp</name>
    <name type="synonym">Apanteles glomeratus</name>
    <dbReference type="NCBI Taxonomy" id="32391"/>
    <lineage>
        <taxon>Eukaryota</taxon>
        <taxon>Metazoa</taxon>
        <taxon>Ecdysozoa</taxon>
        <taxon>Arthropoda</taxon>
        <taxon>Hexapoda</taxon>
        <taxon>Insecta</taxon>
        <taxon>Pterygota</taxon>
        <taxon>Neoptera</taxon>
        <taxon>Endopterygota</taxon>
        <taxon>Hymenoptera</taxon>
        <taxon>Apocrita</taxon>
        <taxon>Ichneumonoidea</taxon>
        <taxon>Braconidae</taxon>
        <taxon>Microgastrinae</taxon>
        <taxon>Cotesia</taxon>
    </lineage>
</organism>